<evidence type="ECO:0000313" key="1">
    <source>
        <dbReference type="EMBL" id="EGT44571.1"/>
    </source>
</evidence>
<accession>G0P414</accession>
<dbReference type="Proteomes" id="UP000008068">
    <property type="component" value="Unassembled WGS sequence"/>
</dbReference>
<gene>
    <name evidence="1" type="ORF">CAEBREN_13289</name>
</gene>
<organism evidence="2">
    <name type="scientific">Caenorhabditis brenneri</name>
    <name type="common">Nematode worm</name>
    <dbReference type="NCBI Taxonomy" id="135651"/>
    <lineage>
        <taxon>Eukaryota</taxon>
        <taxon>Metazoa</taxon>
        <taxon>Ecdysozoa</taxon>
        <taxon>Nematoda</taxon>
        <taxon>Chromadorea</taxon>
        <taxon>Rhabditida</taxon>
        <taxon>Rhabditina</taxon>
        <taxon>Rhabditomorpha</taxon>
        <taxon>Rhabditoidea</taxon>
        <taxon>Rhabditidae</taxon>
        <taxon>Peloderinae</taxon>
        <taxon>Caenorhabditis</taxon>
    </lineage>
</organism>
<dbReference type="InParanoid" id="G0P414"/>
<dbReference type="EMBL" id="GL380056">
    <property type="protein sequence ID" value="EGT44571.1"/>
    <property type="molecule type" value="Genomic_DNA"/>
</dbReference>
<dbReference type="PANTHER" id="PTHR31464">
    <property type="entry name" value="PROTEIN CBG01266"/>
    <property type="match status" value="1"/>
</dbReference>
<protein>
    <submittedName>
        <fullName evidence="1">Uncharacterized protein</fullName>
    </submittedName>
</protein>
<dbReference type="PANTHER" id="PTHR31464:SF3">
    <property type="entry name" value="AAA DOMAIN-CONTAINING PROTEIN-RELATED"/>
    <property type="match status" value="1"/>
</dbReference>
<dbReference type="Pfam" id="PF05075">
    <property type="entry name" value="DUF684"/>
    <property type="match status" value="1"/>
</dbReference>
<reference evidence="2" key="1">
    <citation type="submission" date="2011-07" db="EMBL/GenBank/DDBJ databases">
        <authorList>
            <consortium name="Caenorhabditis brenneri Sequencing and Analysis Consortium"/>
            <person name="Wilson R.K."/>
        </authorList>
    </citation>
    <scope>NUCLEOTIDE SEQUENCE [LARGE SCALE GENOMIC DNA]</scope>
    <source>
        <strain evidence="2">PB2801</strain>
    </source>
</reference>
<dbReference type="HOGENOM" id="CLU_040461_1_1_1"/>
<dbReference type="AlphaFoldDB" id="G0P414"/>
<keyword evidence="2" id="KW-1185">Reference proteome</keyword>
<sequence length="424" mass="47928">MSEFTVVTVETQAMTSLEVASAVDQISKMIEMVKKVLEKGKSFYDFFYIEGVINAGKGIGDILSGKHKFDPKKEEAVFNELKILETGIKKLGDQMANGFNELKAYLSEFKFFLSIISPVSVLTKHMRNCLKHPGPDATQNFSKAYSEHSPMALIMTLISYLEGGSSNPIRVAMASGEDRKLDPILAFKKWENIIKGVLGQFLLLEAFANGLLEFESDFNCTQLVKESTGILDTLKKINLECEDINYWEDLKAFMNEYTPSHTHLNNFQKVNELKAKLEGYRTCDAFFVVVFNEGNFDETYSYVCPNADDQLIGVWNKGMCNAFVYRSREANFMPESEFVDVKNAGRVAGYGKLFGGYKDRIQKQLIDTTAIRSDGLVWLGDMWRDVAVETANCRGREKGPGWFNDVQIDKYPSHKIEVMIIAFP</sequence>
<dbReference type="InterPro" id="IPR007767">
    <property type="entry name" value="DUF684"/>
</dbReference>
<name>G0P414_CAEBE</name>
<proteinExistence type="predicted"/>
<dbReference type="OrthoDB" id="5789346at2759"/>
<evidence type="ECO:0000313" key="2">
    <source>
        <dbReference type="Proteomes" id="UP000008068"/>
    </source>
</evidence>